<feature type="signal peptide" evidence="2">
    <location>
        <begin position="1"/>
        <end position="25"/>
    </location>
</feature>
<dbReference type="AlphaFoldDB" id="A0A0M4CCB8"/>
<proteinExistence type="predicted"/>
<protein>
    <submittedName>
        <fullName evidence="3">Putative secreted protein</fullName>
    </submittedName>
</protein>
<dbReference type="Proteomes" id="UP000068067">
    <property type="component" value="Chromosome"/>
</dbReference>
<dbReference type="STRING" id="931089.CDES_01875"/>
<feature type="compositionally biased region" description="Gly residues" evidence="1">
    <location>
        <begin position="36"/>
        <end position="48"/>
    </location>
</feature>
<name>A0A0M4CCB8_9CORY</name>
<accession>A0A0M4CCB8</accession>
<evidence type="ECO:0000313" key="3">
    <source>
        <dbReference type="EMBL" id="ALC04841.1"/>
    </source>
</evidence>
<dbReference type="RefSeq" id="WP_053544006.1">
    <property type="nucleotide sequence ID" value="NZ_CP009220.1"/>
</dbReference>
<dbReference type="EMBL" id="CP009220">
    <property type="protein sequence ID" value="ALC04841.1"/>
    <property type="molecule type" value="Genomic_DNA"/>
</dbReference>
<gene>
    <name evidence="3" type="ORF">CDES_01875</name>
</gene>
<feature type="chain" id="PRO_5039726275" evidence="2">
    <location>
        <begin position="26"/>
        <end position="192"/>
    </location>
</feature>
<keyword evidence="2" id="KW-0732">Signal</keyword>
<dbReference type="PATRIC" id="fig|931089.4.peg.381"/>
<evidence type="ECO:0000256" key="1">
    <source>
        <dbReference type="SAM" id="MobiDB-lite"/>
    </source>
</evidence>
<evidence type="ECO:0000256" key="2">
    <source>
        <dbReference type="SAM" id="SignalP"/>
    </source>
</evidence>
<reference evidence="3 4" key="1">
    <citation type="submission" date="2014-08" db="EMBL/GenBank/DDBJ databases">
        <title>Complete genome sequence of Corynebacterium deserti GIMN1.010 (=DSM 45689), isolated from desert sand in western China.</title>
        <authorList>
            <person name="Ruckert C."/>
            <person name="Albersmeier A."/>
            <person name="Kalinowski J."/>
        </authorList>
    </citation>
    <scope>NUCLEOTIDE SEQUENCE [LARGE SCALE GENOMIC DNA]</scope>
    <source>
        <strain evidence="3 4">GIMN1.010</strain>
    </source>
</reference>
<evidence type="ECO:0000313" key="4">
    <source>
        <dbReference type="Proteomes" id="UP000068067"/>
    </source>
</evidence>
<feature type="region of interest" description="Disordered" evidence="1">
    <location>
        <begin position="32"/>
        <end position="55"/>
    </location>
</feature>
<keyword evidence="4" id="KW-1185">Reference proteome</keyword>
<organism evidence="3 4">
    <name type="scientific">Corynebacterium deserti GIMN1.010</name>
    <dbReference type="NCBI Taxonomy" id="931089"/>
    <lineage>
        <taxon>Bacteria</taxon>
        <taxon>Bacillati</taxon>
        <taxon>Actinomycetota</taxon>
        <taxon>Actinomycetes</taxon>
        <taxon>Mycobacteriales</taxon>
        <taxon>Corynebacteriaceae</taxon>
        <taxon>Corynebacterium</taxon>
    </lineage>
</organism>
<dbReference type="KEGG" id="cdx:CDES_01875"/>
<sequence>MNTFARKIVTFALAGALITPTTVGIADAQSSFGSSSAGGGSTNGGGNNNNGSKADRLEREFERVINTHGAELGISVNSTEDARADVLLQRALNNELTFQPNNSDSEFFIEGDIYSNFSIGYDTVSGEIVVRTTEAEIDRLLAGNAIETLFLETEVDEEQPLTNFGISVGRNSENFFVAIVSTVQAPLWDPST</sequence>